<accession>A0AAN7TJ69</accession>
<dbReference type="PANTHER" id="PTHR28042">
    <property type="entry name" value="E3 UBIQUITIN-PROTEIN LIGASE COMPLEX SLX5-SLX8 SUBUNIT SLX5"/>
    <property type="match status" value="1"/>
</dbReference>
<organism evidence="2 3">
    <name type="scientific">Meristemomyces frigidus</name>
    <dbReference type="NCBI Taxonomy" id="1508187"/>
    <lineage>
        <taxon>Eukaryota</taxon>
        <taxon>Fungi</taxon>
        <taxon>Dikarya</taxon>
        <taxon>Ascomycota</taxon>
        <taxon>Pezizomycotina</taxon>
        <taxon>Dothideomycetes</taxon>
        <taxon>Dothideomycetidae</taxon>
        <taxon>Mycosphaerellales</taxon>
        <taxon>Teratosphaeriaceae</taxon>
        <taxon>Meristemomyces</taxon>
    </lineage>
</organism>
<dbReference type="Proteomes" id="UP001310890">
    <property type="component" value="Unassembled WGS sequence"/>
</dbReference>
<evidence type="ECO:0000256" key="1">
    <source>
        <dbReference type="SAM" id="MobiDB-lite"/>
    </source>
</evidence>
<protein>
    <submittedName>
        <fullName evidence="2">Uncharacterized protein</fullName>
    </submittedName>
</protein>
<dbReference type="InterPro" id="IPR038886">
    <property type="entry name" value="E3_SLX5/Rfp1"/>
</dbReference>
<feature type="compositionally biased region" description="Basic and acidic residues" evidence="1">
    <location>
        <begin position="18"/>
        <end position="29"/>
    </location>
</feature>
<dbReference type="GO" id="GO:0033768">
    <property type="term" value="C:SUMO-targeted ubiquitin ligase complex"/>
    <property type="evidence" value="ECO:0007669"/>
    <property type="project" value="TreeGrafter"/>
</dbReference>
<evidence type="ECO:0000313" key="3">
    <source>
        <dbReference type="Proteomes" id="UP001310890"/>
    </source>
</evidence>
<sequence length="442" mass="48706">MANAHHEPNHASSSLFVPHDDHYDNEHASRRPRLALPPMRSTPPARFVGDGLDFRRPIFSGVTSAARDNTVIDLTEEDRGQADASWNTGLREPRFQIGGRSIINLDELVDEEPLELEDEGMAHGHILRQQARVMDNDRPRYSLLRRVGGAPHYTEDPTAGDENGDLEILSERSLRRPQTMSRDITPRFMDWRQRSSTPFPGNPPAPPQQAPIDLTEDDDVVFMSENQREGGGVNATAPGTTAGLGTRTAAPERTGFGGLADMLRGNSRLMRYLGEPEPNELFNPFRLAAPPHLQHRYNHRPHIDHVVPPAAMPNFMDYETAAFGMGLEAPPRPPSPKYAAPPFPGSGFTRNPSEDEEVVCPNCGDELAVGENKLKQEVWVLRACGHAYCGTCAINRGKKSSKKGKARVSEEVESRPFAKCQVEGCGKACKSASSMIHVFLGS</sequence>
<name>A0AAN7TJ69_9PEZI</name>
<comment type="caution">
    <text evidence="2">The sequence shown here is derived from an EMBL/GenBank/DDBJ whole genome shotgun (WGS) entry which is preliminary data.</text>
</comment>
<reference evidence="2" key="1">
    <citation type="submission" date="2023-08" db="EMBL/GenBank/DDBJ databases">
        <title>Black Yeasts Isolated from many extreme environments.</title>
        <authorList>
            <person name="Coleine C."/>
            <person name="Stajich J.E."/>
            <person name="Selbmann L."/>
        </authorList>
    </citation>
    <scope>NUCLEOTIDE SEQUENCE</scope>
    <source>
        <strain evidence="2">CCFEE 5401</strain>
    </source>
</reference>
<dbReference type="PANTHER" id="PTHR28042:SF1">
    <property type="entry name" value="E3 UBIQUITIN-PROTEIN LIGASE COMPLEX SLX5-SLX8 SUBUNIT SLX5"/>
    <property type="match status" value="1"/>
</dbReference>
<gene>
    <name evidence="2" type="ORF">LTR62_007163</name>
</gene>
<evidence type="ECO:0000313" key="2">
    <source>
        <dbReference type="EMBL" id="KAK5109289.1"/>
    </source>
</evidence>
<dbReference type="EMBL" id="JAVRRL010000067">
    <property type="protein sequence ID" value="KAK5109289.1"/>
    <property type="molecule type" value="Genomic_DNA"/>
</dbReference>
<feature type="region of interest" description="Disordered" evidence="1">
    <location>
        <begin position="228"/>
        <end position="257"/>
    </location>
</feature>
<dbReference type="GO" id="GO:0004842">
    <property type="term" value="F:ubiquitin-protein transferase activity"/>
    <property type="evidence" value="ECO:0007669"/>
    <property type="project" value="TreeGrafter"/>
</dbReference>
<dbReference type="AlphaFoldDB" id="A0AAN7TJ69"/>
<feature type="region of interest" description="Disordered" evidence="1">
    <location>
        <begin position="147"/>
        <end position="183"/>
    </location>
</feature>
<feature type="region of interest" description="Disordered" evidence="1">
    <location>
        <begin position="1"/>
        <end position="42"/>
    </location>
</feature>
<proteinExistence type="predicted"/>
<feature type="compositionally biased region" description="Low complexity" evidence="1">
    <location>
        <begin position="235"/>
        <end position="249"/>
    </location>
</feature>